<organism evidence="1 2">
    <name type="scientific">Toxocara canis</name>
    <name type="common">Canine roundworm</name>
    <dbReference type="NCBI Taxonomy" id="6265"/>
    <lineage>
        <taxon>Eukaryota</taxon>
        <taxon>Metazoa</taxon>
        <taxon>Ecdysozoa</taxon>
        <taxon>Nematoda</taxon>
        <taxon>Chromadorea</taxon>
        <taxon>Rhabditida</taxon>
        <taxon>Spirurina</taxon>
        <taxon>Ascaridomorpha</taxon>
        <taxon>Ascaridoidea</taxon>
        <taxon>Toxocaridae</taxon>
        <taxon>Toxocara</taxon>
    </lineage>
</organism>
<accession>A0A0B2VZW3</accession>
<protein>
    <submittedName>
        <fullName evidence="1">Cadherin-related hmr-1</fullName>
    </submittedName>
</protein>
<reference evidence="1 2" key="1">
    <citation type="submission" date="2014-11" db="EMBL/GenBank/DDBJ databases">
        <title>Genetic blueprint of the zoonotic pathogen Toxocara canis.</title>
        <authorList>
            <person name="Zhu X.-Q."/>
            <person name="Korhonen P.K."/>
            <person name="Cai H."/>
            <person name="Young N.D."/>
            <person name="Nejsum P."/>
            <person name="von Samson-Himmelstjerna G."/>
            <person name="Boag P.R."/>
            <person name="Tan P."/>
            <person name="Li Q."/>
            <person name="Min J."/>
            <person name="Yang Y."/>
            <person name="Wang X."/>
            <person name="Fang X."/>
            <person name="Hall R.S."/>
            <person name="Hofmann A."/>
            <person name="Sternberg P.W."/>
            <person name="Jex A.R."/>
            <person name="Gasser R.B."/>
        </authorList>
    </citation>
    <scope>NUCLEOTIDE SEQUENCE [LARGE SCALE GENOMIC DNA]</scope>
    <source>
        <strain evidence="1">PN_DK_2014</strain>
    </source>
</reference>
<dbReference type="EMBL" id="JPKZ01000453">
    <property type="protein sequence ID" value="KHN87178.1"/>
    <property type="molecule type" value="Genomic_DNA"/>
</dbReference>
<dbReference type="OrthoDB" id="428854at2759"/>
<dbReference type="STRING" id="6265.A0A0B2VZW3"/>
<gene>
    <name evidence="1" type="primary">hmr-1</name>
    <name evidence="1" type="ORF">Tcan_05440</name>
</gene>
<sequence>MRIPVTAAEAYLNAVMEYSHGASGVVLECVNKELGYTPDLADVWDKAGLREAWVFISDTEKEYPFIGGILLVDALKKARRLPNQVGGLAPLSGNDKYPAAVTGRTQSYMGCVRNLFISSELYDLGVPGFASNEHTQMGCDLSEAVCDLNSIRGGYCIHGECIADAVVIVYIDLLRIRSFADWLFPV</sequence>
<keyword evidence="2" id="KW-1185">Reference proteome</keyword>
<dbReference type="Proteomes" id="UP000031036">
    <property type="component" value="Unassembled WGS sequence"/>
</dbReference>
<evidence type="ECO:0000313" key="1">
    <source>
        <dbReference type="EMBL" id="KHN87178.1"/>
    </source>
</evidence>
<comment type="caution">
    <text evidence="1">The sequence shown here is derived from an EMBL/GenBank/DDBJ whole genome shotgun (WGS) entry which is preliminary data.</text>
</comment>
<name>A0A0B2VZW3_TOXCA</name>
<proteinExistence type="predicted"/>
<dbReference type="AlphaFoldDB" id="A0A0B2VZW3"/>
<evidence type="ECO:0000313" key="2">
    <source>
        <dbReference type="Proteomes" id="UP000031036"/>
    </source>
</evidence>